<proteinExistence type="predicted"/>
<evidence type="ECO:0000313" key="1">
    <source>
        <dbReference type="EMBL" id="SHH32870.1"/>
    </source>
</evidence>
<dbReference type="Proteomes" id="UP000184357">
    <property type="component" value="Unassembled WGS sequence"/>
</dbReference>
<name>A0A1M5S359_9EURY</name>
<gene>
    <name evidence="1" type="ORF">SAMN05443636_2320</name>
</gene>
<protein>
    <submittedName>
        <fullName evidence="1">Uncharacterized protein</fullName>
    </submittedName>
</protein>
<accession>A0A1M5S359</accession>
<sequence>MGDGDEIRLKFSEVFPILRKFVVEYDVADIDLLDSHNAYKQRARDEQGTHPYALGSIKDGVLNRCDRFDVGLLEQNVDEFDWADVKERDY</sequence>
<dbReference type="AlphaFoldDB" id="A0A1M5S359"/>
<evidence type="ECO:0000313" key="2">
    <source>
        <dbReference type="Proteomes" id="UP000184357"/>
    </source>
</evidence>
<reference evidence="1 2" key="1">
    <citation type="submission" date="2016-11" db="EMBL/GenBank/DDBJ databases">
        <authorList>
            <person name="Jaros S."/>
            <person name="Januszkiewicz K."/>
            <person name="Wedrychowicz H."/>
        </authorList>
    </citation>
    <scope>NUCLEOTIDE SEQUENCE [LARGE SCALE GENOMIC DNA]</scope>
    <source>
        <strain evidence="1 2">DSM 9297</strain>
    </source>
</reference>
<dbReference type="RefSeq" id="WP_073309720.1">
    <property type="nucleotide sequence ID" value="NZ_FQWV01000006.1"/>
</dbReference>
<organism evidence="1 2">
    <name type="scientific">Halobaculum gomorrense</name>
    <dbReference type="NCBI Taxonomy" id="43928"/>
    <lineage>
        <taxon>Archaea</taxon>
        <taxon>Methanobacteriati</taxon>
        <taxon>Methanobacteriota</taxon>
        <taxon>Stenosarchaea group</taxon>
        <taxon>Halobacteria</taxon>
        <taxon>Halobacteriales</taxon>
        <taxon>Haloferacaceae</taxon>
        <taxon>Halobaculum</taxon>
    </lineage>
</organism>
<dbReference type="EMBL" id="FQWV01000006">
    <property type="protein sequence ID" value="SHH32870.1"/>
    <property type="molecule type" value="Genomic_DNA"/>
</dbReference>
<keyword evidence="2" id="KW-1185">Reference proteome</keyword>